<evidence type="ECO:0000313" key="2">
    <source>
        <dbReference type="EMBL" id="PNR32895.1"/>
    </source>
</evidence>
<accession>A0A2K1IUE0</accession>
<dbReference type="EnsemblPlants" id="Pp3c20_7210V3.1">
    <property type="protein sequence ID" value="Pp3c20_7210V3.1"/>
    <property type="gene ID" value="Pp3c20_7210"/>
</dbReference>
<evidence type="ECO:0000256" key="1">
    <source>
        <dbReference type="SAM" id="MobiDB-lite"/>
    </source>
</evidence>
<protein>
    <submittedName>
        <fullName evidence="2 3">Uncharacterized protein</fullName>
    </submittedName>
</protein>
<proteinExistence type="predicted"/>
<feature type="compositionally biased region" description="Gly residues" evidence="1">
    <location>
        <begin position="70"/>
        <end position="82"/>
    </location>
</feature>
<reference evidence="3" key="3">
    <citation type="submission" date="2020-12" db="UniProtKB">
        <authorList>
            <consortium name="EnsemblPlants"/>
        </authorList>
    </citation>
    <scope>IDENTIFICATION</scope>
</reference>
<dbReference type="Proteomes" id="UP000006727">
    <property type="component" value="Chromosome 20"/>
</dbReference>
<organism evidence="2">
    <name type="scientific">Physcomitrium patens</name>
    <name type="common">Spreading-leaved earth moss</name>
    <name type="synonym">Physcomitrella patens</name>
    <dbReference type="NCBI Taxonomy" id="3218"/>
    <lineage>
        <taxon>Eukaryota</taxon>
        <taxon>Viridiplantae</taxon>
        <taxon>Streptophyta</taxon>
        <taxon>Embryophyta</taxon>
        <taxon>Bryophyta</taxon>
        <taxon>Bryophytina</taxon>
        <taxon>Bryopsida</taxon>
        <taxon>Funariidae</taxon>
        <taxon>Funariales</taxon>
        <taxon>Funariaceae</taxon>
        <taxon>Physcomitrium</taxon>
    </lineage>
</organism>
<dbReference type="EMBL" id="ABEU02000020">
    <property type="protein sequence ID" value="PNR32895.1"/>
    <property type="molecule type" value="Genomic_DNA"/>
</dbReference>
<reference evidence="2 4" key="2">
    <citation type="journal article" date="2018" name="Plant J.">
        <title>The Physcomitrella patens chromosome-scale assembly reveals moss genome structure and evolution.</title>
        <authorList>
            <person name="Lang D."/>
            <person name="Ullrich K.K."/>
            <person name="Murat F."/>
            <person name="Fuchs J."/>
            <person name="Jenkins J."/>
            <person name="Haas F.B."/>
            <person name="Piednoel M."/>
            <person name="Gundlach H."/>
            <person name="Van Bel M."/>
            <person name="Meyberg R."/>
            <person name="Vives C."/>
            <person name="Morata J."/>
            <person name="Symeonidi A."/>
            <person name="Hiss M."/>
            <person name="Muchero W."/>
            <person name="Kamisugi Y."/>
            <person name="Saleh O."/>
            <person name="Blanc G."/>
            <person name="Decker E.L."/>
            <person name="van Gessel N."/>
            <person name="Grimwood J."/>
            <person name="Hayes R.D."/>
            <person name="Graham S.W."/>
            <person name="Gunter L.E."/>
            <person name="McDaniel S.F."/>
            <person name="Hoernstein S.N.W."/>
            <person name="Larsson A."/>
            <person name="Li F.W."/>
            <person name="Perroud P.F."/>
            <person name="Phillips J."/>
            <person name="Ranjan P."/>
            <person name="Rokshar D.S."/>
            <person name="Rothfels C.J."/>
            <person name="Schneider L."/>
            <person name="Shu S."/>
            <person name="Stevenson D.W."/>
            <person name="Thummler F."/>
            <person name="Tillich M."/>
            <person name="Villarreal Aguilar J.C."/>
            <person name="Widiez T."/>
            <person name="Wong G.K."/>
            <person name="Wymore A."/>
            <person name="Zhang Y."/>
            <person name="Zimmer A.D."/>
            <person name="Quatrano R.S."/>
            <person name="Mayer K.F.X."/>
            <person name="Goodstein D."/>
            <person name="Casacuberta J.M."/>
            <person name="Vandepoele K."/>
            <person name="Reski R."/>
            <person name="Cuming A.C."/>
            <person name="Tuskan G.A."/>
            <person name="Maumus F."/>
            <person name="Salse J."/>
            <person name="Schmutz J."/>
            <person name="Rensing S.A."/>
        </authorList>
    </citation>
    <scope>NUCLEOTIDE SEQUENCE [LARGE SCALE GENOMIC DNA]</scope>
    <source>
        <strain evidence="3 4">cv. Gransden 2004</strain>
    </source>
</reference>
<keyword evidence="4" id="KW-1185">Reference proteome</keyword>
<feature type="region of interest" description="Disordered" evidence="1">
    <location>
        <begin position="67"/>
        <end position="99"/>
    </location>
</feature>
<gene>
    <name evidence="2" type="ORF">PHYPA_024838</name>
</gene>
<dbReference type="InParanoid" id="A0A2K1IUE0"/>
<name>A0A2K1IUE0_PHYPA</name>
<evidence type="ECO:0000313" key="3">
    <source>
        <dbReference type="EnsemblPlants" id="Pp3c20_7210V3.1"/>
    </source>
</evidence>
<reference evidence="2 4" key="1">
    <citation type="journal article" date="2008" name="Science">
        <title>The Physcomitrella genome reveals evolutionary insights into the conquest of land by plants.</title>
        <authorList>
            <person name="Rensing S."/>
            <person name="Lang D."/>
            <person name="Zimmer A."/>
            <person name="Terry A."/>
            <person name="Salamov A."/>
            <person name="Shapiro H."/>
            <person name="Nishiyama T."/>
            <person name="Perroud P.-F."/>
            <person name="Lindquist E."/>
            <person name="Kamisugi Y."/>
            <person name="Tanahashi T."/>
            <person name="Sakakibara K."/>
            <person name="Fujita T."/>
            <person name="Oishi K."/>
            <person name="Shin-I T."/>
            <person name="Kuroki Y."/>
            <person name="Toyoda A."/>
            <person name="Suzuki Y."/>
            <person name="Hashimoto A."/>
            <person name="Yamaguchi K."/>
            <person name="Sugano A."/>
            <person name="Kohara Y."/>
            <person name="Fujiyama A."/>
            <person name="Anterola A."/>
            <person name="Aoki S."/>
            <person name="Ashton N."/>
            <person name="Barbazuk W.B."/>
            <person name="Barker E."/>
            <person name="Bennetzen J."/>
            <person name="Bezanilla M."/>
            <person name="Blankenship R."/>
            <person name="Cho S.H."/>
            <person name="Dutcher S."/>
            <person name="Estelle M."/>
            <person name="Fawcett J.A."/>
            <person name="Gundlach H."/>
            <person name="Hanada K."/>
            <person name="Heyl A."/>
            <person name="Hicks K.A."/>
            <person name="Hugh J."/>
            <person name="Lohr M."/>
            <person name="Mayer K."/>
            <person name="Melkozernov A."/>
            <person name="Murata T."/>
            <person name="Nelson D."/>
            <person name="Pils B."/>
            <person name="Prigge M."/>
            <person name="Reiss B."/>
            <person name="Renner T."/>
            <person name="Rombauts S."/>
            <person name="Rushton P."/>
            <person name="Sanderfoot A."/>
            <person name="Schween G."/>
            <person name="Shiu S.-H."/>
            <person name="Stueber K."/>
            <person name="Theodoulou F.L."/>
            <person name="Tu H."/>
            <person name="Van de Peer Y."/>
            <person name="Verrier P.J."/>
            <person name="Waters E."/>
            <person name="Wood A."/>
            <person name="Yang L."/>
            <person name="Cove D."/>
            <person name="Cuming A."/>
            <person name="Hasebe M."/>
            <person name="Lucas S."/>
            <person name="Mishler D.B."/>
            <person name="Reski R."/>
            <person name="Grigoriev I."/>
            <person name="Quatrano R.S."/>
            <person name="Boore J.L."/>
        </authorList>
    </citation>
    <scope>NUCLEOTIDE SEQUENCE [LARGE SCALE GENOMIC DNA]</scope>
    <source>
        <strain evidence="3 4">cv. Gransden 2004</strain>
    </source>
</reference>
<sequence length="140" mass="15016">MHVPGVGTEQQQLRLAGGCRHMGGILQRVVPESVERVPGKAVGDVGVAALKRREVGVAALKRRDVNSGLRGEGSAGGVGGSQAVGRSSGQRGEKGRWERSKCEWRCIAQWFAVERAALSVLGPHLYTYERSVLREVSITV</sequence>
<dbReference type="AlphaFoldDB" id="A0A2K1IUE0"/>
<dbReference type="Gramene" id="Pp3c20_7210V3.3">
    <property type="protein sequence ID" value="Pp3c20_7210V3.3"/>
    <property type="gene ID" value="Pp3c20_7210"/>
</dbReference>
<dbReference type="Gramene" id="Pp3c20_7210V3.1">
    <property type="protein sequence ID" value="Pp3c20_7210V3.1"/>
    <property type="gene ID" value="Pp3c20_7210"/>
</dbReference>
<evidence type="ECO:0000313" key="4">
    <source>
        <dbReference type="Proteomes" id="UP000006727"/>
    </source>
</evidence>
<dbReference type="EnsemblPlants" id="Pp3c20_7210V3.3">
    <property type="protein sequence ID" value="Pp3c20_7210V3.3"/>
    <property type="gene ID" value="Pp3c20_7210"/>
</dbReference>